<keyword evidence="1" id="KW-1133">Transmembrane helix</keyword>
<keyword evidence="1" id="KW-0472">Membrane</keyword>
<protein>
    <recommendedName>
        <fullName evidence="2">DUF6533 domain-containing protein</fullName>
    </recommendedName>
</protein>
<accession>A0A4S4K965</accession>
<name>A0A4S4K965_9APHY</name>
<dbReference type="InterPro" id="IPR045340">
    <property type="entry name" value="DUF6533"/>
</dbReference>
<proteinExistence type="predicted"/>
<evidence type="ECO:0000256" key="1">
    <source>
        <dbReference type="SAM" id="Phobius"/>
    </source>
</evidence>
<dbReference type="EMBL" id="SGPJ01000957">
    <property type="protein sequence ID" value="THG92749.1"/>
    <property type="molecule type" value="Genomic_DNA"/>
</dbReference>
<feature type="domain" description="DUF6533" evidence="2">
    <location>
        <begin position="24"/>
        <end position="68"/>
    </location>
</feature>
<dbReference type="Proteomes" id="UP000309038">
    <property type="component" value="Unassembled WGS sequence"/>
</dbReference>
<feature type="transmembrane region" description="Helical" evidence="1">
    <location>
        <begin position="12"/>
        <end position="34"/>
    </location>
</feature>
<sequence length="103" mass="11560">MSQVSSDSGAIIAAFQANLVGSFLACSMAALVAYEYILTVNQEVAMIWRRRWTSVTWLFIANRYIMIALIIWDVSPSTVQVGFMPPFQLNHIDKGLDLMTEVN</sequence>
<evidence type="ECO:0000313" key="4">
    <source>
        <dbReference type="Proteomes" id="UP000309038"/>
    </source>
</evidence>
<comment type="caution">
    <text evidence="3">The sequence shown here is derived from an EMBL/GenBank/DDBJ whole genome shotgun (WGS) entry which is preliminary data.</text>
</comment>
<keyword evidence="1" id="KW-0812">Transmembrane</keyword>
<keyword evidence="4" id="KW-1185">Reference proteome</keyword>
<evidence type="ECO:0000313" key="3">
    <source>
        <dbReference type="EMBL" id="THG92749.1"/>
    </source>
</evidence>
<feature type="transmembrane region" description="Helical" evidence="1">
    <location>
        <begin position="55"/>
        <end position="75"/>
    </location>
</feature>
<dbReference type="Pfam" id="PF20151">
    <property type="entry name" value="DUF6533"/>
    <property type="match status" value="1"/>
</dbReference>
<gene>
    <name evidence="3" type="ORF">EW026_g8260</name>
</gene>
<organism evidence="3 4">
    <name type="scientific">Hermanssonia centrifuga</name>
    <dbReference type="NCBI Taxonomy" id="98765"/>
    <lineage>
        <taxon>Eukaryota</taxon>
        <taxon>Fungi</taxon>
        <taxon>Dikarya</taxon>
        <taxon>Basidiomycota</taxon>
        <taxon>Agaricomycotina</taxon>
        <taxon>Agaricomycetes</taxon>
        <taxon>Polyporales</taxon>
        <taxon>Meruliaceae</taxon>
        <taxon>Hermanssonia</taxon>
    </lineage>
</organism>
<evidence type="ECO:0000259" key="2">
    <source>
        <dbReference type="Pfam" id="PF20151"/>
    </source>
</evidence>
<dbReference type="AlphaFoldDB" id="A0A4S4K965"/>
<reference evidence="3 4" key="1">
    <citation type="submission" date="2019-02" db="EMBL/GenBank/DDBJ databases">
        <title>Genome sequencing of the rare red list fungi Phlebia centrifuga.</title>
        <authorList>
            <person name="Buettner E."/>
            <person name="Kellner H."/>
        </authorList>
    </citation>
    <scope>NUCLEOTIDE SEQUENCE [LARGE SCALE GENOMIC DNA]</scope>
    <source>
        <strain evidence="3 4">DSM 108282</strain>
    </source>
</reference>